<evidence type="ECO:0000256" key="2">
    <source>
        <dbReference type="SAM" id="Phobius"/>
    </source>
</evidence>
<feature type="transmembrane region" description="Helical" evidence="2">
    <location>
        <begin position="105"/>
        <end position="128"/>
    </location>
</feature>
<evidence type="ECO:0000313" key="4">
    <source>
        <dbReference type="Proteomes" id="UP000093928"/>
    </source>
</evidence>
<protein>
    <recommendedName>
        <fullName evidence="5">DUF1275 family protein</fullName>
    </recommendedName>
</protein>
<feature type="transmembrane region" description="Helical" evidence="2">
    <location>
        <begin position="47"/>
        <end position="70"/>
    </location>
</feature>
<feature type="compositionally biased region" description="Basic and acidic residues" evidence="1">
    <location>
        <begin position="235"/>
        <end position="244"/>
    </location>
</feature>
<sequence>MLGYTGILALTAGFVNAVGILILAFPVGNVTAVTTQLGMNTANPLLYQGHLLAAIIGGFLLGAAAAGAILASTKTLLGRRQALVLILEALLLLLVATGMELPTLQAPIVALGLEVNVVDAMFAALALGMQNALTSNFRGMAVRTTHFTGTITDLGLMLGRSRKHGIEKWKAAVLSVTFVLFLCGGVAGLLLGARLGGYALLLPAATCLAIAVAVLVRGRRGRSGAEPDGAAADSGHAEPRRAAA</sequence>
<reference evidence="3 4" key="1">
    <citation type="submission" date="2016-06" db="EMBL/GenBank/DDBJ databases">
        <authorList>
            <person name="Kjaerup R.B."/>
            <person name="Dalgaard T.S."/>
            <person name="Juul-Madsen H.R."/>
        </authorList>
    </citation>
    <scope>NUCLEOTIDE SEQUENCE [LARGE SCALE GENOMIC DNA]</scope>
    <source>
        <strain evidence="3 4">1165133.8</strain>
    </source>
</reference>
<gene>
    <name evidence="3" type="ORF">A5634_16065</name>
</gene>
<dbReference type="Pfam" id="PF06912">
    <property type="entry name" value="DUF1275"/>
    <property type="match status" value="1"/>
</dbReference>
<feature type="region of interest" description="Disordered" evidence="1">
    <location>
        <begin position="224"/>
        <end position="244"/>
    </location>
</feature>
<evidence type="ECO:0008006" key="5">
    <source>
        <dbReference type="Google" id="ProtNLM"/>
    </source>
</evidence>
<dbReference type="PANTHER" id="PTHR37314">
    <property type="entry name" value="SLR0142 PROTEIN"/>
    <property type="match status" value="1"/>
</dbReference>
<accession>A0A1A3PD45</accession>
<evidence type="ECO:0000313" key="3">
    <source>
        <dbReference type="EMBL" id="OBK30517.1"/>
    </source>
</evidence>
<keyword evidence="2" id="KW-1133">Transmembrane helix</keyword>
<keyword evidence="2" id="KW-0812">Transmembrane</keyword>
<comment type="caution">
    <text evidence="3">The sequence shown here is derived from an EMBL/GenBank/DDBJ whole genome shotgun (WGS) entry which is preliminary data.</text>
</comment>
<proteinExistence type="predicted"/>
<feature type="transmembrane region" description="Helical" evidence="2">
    <location>
        <begin position="7"/>
        <end position="27"/>
    </location>
</feature>
<name>A0A1A3PD45_MYCAS</name>
<organism evidence="3 4">
    <name type="scientific">Mycobacterium asiaticum</name>
    <dbReference type="NCBI Taxonomy" id="1790"/>
    <lineage>
        <taxon>Bacteria</taxon>
        <taxon>Bacillati</taxon>
        <taxon>Actinomycetota</taxon>
        <taxon>Actinomycetes</taxon>
        <taxon>Mycobacteriales</taxon>
        <taxon>Mycobacteriaceae</taxon>
        <taxon>Mycobacterium</taxon>
    </lineage>
</organism>
<feature type="transmembrane region" description="Helical" evidence="2">
    <location>
        <begin position="197"/>
        <end position="216"/>
    </location>
</feature>
<dbReference type="PANTHER" id="PTHR37314:SF4">
    <property type="entry name" value="UPF0700 TRANSMEMBRANE PROTEIN YOAK"/>
    <property type="match status" value="1"/>
</dbReference>
<dbReference type="Proteomes" id="UP000093928">
    <property type="component" value="Unassembled WGS sequence"/>
</dbReference>
<feature type="transmembrane region" description="Helical" evidence="2">
    <location>
        <begin position="171"/>
        <end position="191"/>
    </location>
</feature>
<dbReference type="EMBL" id="LZLS01000026">
    <property type="protein sequence ID" value="OBK30517.1"/>
    <property type="molecule type" value="Genomic_DNA"/>
</dbReference>
<dbReference type="AlphaFoldDB" id="A0A1A3PD45"/>
<dbReference type="InterPro" id="IPR010699">
    <property type="entry name" value="DUF1275"/>
</dbReference>
<keyword evidence="2" id="KW-0472">Membrane</keyword>
<feature type="transmembrane region" description="Helical" evidence="2">
    <location>
        <begin position="82"/>
        <end position="99"/>
    </location>
</feature>
<evidence type="ECO:0000256" key="1">
    <source>
        <dbReference type="SAM" id="MobiDB-lite"/>
    </source>
</evidence>